<dbReference type="Proteomes" id="UP000216857">
    <property type="component" value="Unassembled WGS sequence"/>
</dbReference>
<dbReference type="RefSeq" id="WP_094847470.1">
    <property type="nucleotide sequence ID" value="NZ_NEVJ01000003.1"/>
</dbReference>
<dbReference type="EMBL" id="NEVJ01000003">
    <property type="protein sequence ID" value="OZI18784.1"/>
    <property type="molecule type" value="Genomic_DNA"/>
</dbReference>
<dbReference type="GO" id="GO:0006749">
    <property type="term" value="P:glutathione metabolic process"/>
    <property type="evidence" value="ECO:0007669"/>
    <property type="project" value="TreeGrafter"/>
</dbReference>
<dbReference type="PANTHER" id="PTHR11365">
    <property type="entry name" value="5-OXOPROLINASE RELATED"/>
    <property type="match status" value="1"/>
</dbReference>
<protein>
    <submittedName>
        <fullName evidence="2">5-oxoprolinase</fullName>
    </submittedName>
</protein>
<accession>A0A261R184</accession>
<evidence type="ECO:0000313" key="2">
    <source>
        <dbReference type="EMBL" id="OZI18784.1"/>
    </source>
</evidence>
<keyword evidence="3" id="KW-1185">Reference proteome</keyword>
<sequence length="586" mass="61197">MATATHGSAGTPAQGDFDPIAVEVFTNRLLAITESMASNIMRASFSPQIKERRDFSVGMFDHAGRLIAQGTHIPVHLGSLMGSVEAVLARWRADQIEDGDVYICNDPYVAGGTHLPDISIITPVFVDGRLVAFAANIGHHSDVGGAVPGSTSAAARNMYEEGLRIPVMRVGRAHAIDDDLIGLVALNSRLPQERSLDLRVQIATNAKGTAAIRALIERMGGVAAFKGAVDGVLAYTLQRVRHRIAALPDERATFTAWLDDDGTGEGGRVPLTATVHRHDGRLVVDLAGSGPQSRGGLNVSESALRATVYYCVKAMLDPDLMANHGMADAIVIKAPAGSIVNPRPPAACGARTITCQRLAGAIIGALVSLVPRDRAIASSFDTMPTISFSGIHPATGAIYLSGETLGGGAGGRDAGDGMDAVHVHITNSRNLPTEILEHECPLFVEHYGLAVDSAGAGRHRGGLGIVRQVRALRDDTVFSTRSDSHLQGAAGAQGGGEGGRGKLIWNAGRDSEQPLPSKVKRLVLAKGENIRIETPGGAGFGDPATRACDALADDLIDGIITEDAARRLYGAALTDLALAAARGEAP</sequence>
<feature type="domain" description="Hydantoinase B/oxoprolinase" evidence="1">
    <location>
        <begin position="18"/>
        <end position="543"/>
    </location>
</feature>
<dbReference type="GO" id="GO:0005829">
    <property type="term" value="C:cytosol"/>
    <property type="evidence" value="ECO:0007669"/>
    <property type="project" value="TreeGrafter"/>
</dbReference>
<dbReference type="Pfam" id="PF02538">
    <property type="entry name" value="Hydantoinase_B"/>
    <property type="match status" value="1"/>
</dbReference>
<proteinExistence type="predicted"/>
<comment type="caution">
    <text evidence="2">The sequence shown here is derived from an EMBL/GenBank/DDBJ whole genome shotgun (WGS) entry which is preliminary data.</text>
</comment>
<dbReference type="InterPro" id="IPR045079">
    <property type="entry name" value="Oxoprolinase-like"/>
</dbReference>
<evidence type="ECO:0000313" key="3">
    <source>
        <dbReference type="Proteomes" id="UP000216857"/>
    </source>
</evidence>
<dbReference type="OrthoDB" id="8612863at2"/>
<organism evidence="2 3">
    <name type="scientific">Bordetella genomosp. 9</name>
    <dbReference type="NCBI Taxonomy" id="1416803"/>
    <lineage>
        <taxon>Bacteria</taxon>
        <taxon>Pseudomonadati</taxon>
        <taxon>Pseudomonadota</taxon>
        <taxon>Betaproteobacteria</taxon>
        <taxon>Burkholderiales</taxon>
        <taxon>Alcaligenaceae</taxon>
        <taxon>Bordetella</taxon>
    </lineage>
</organism>
<dbReference type="PANTHER" id="PTHR11365:SF23">
    <property type="entry name" value="HYPOTHETICAL 5-OXOPROLINASE (EUROFUNG)-RELATED"/>
    <property type="match status" value="1"/>
</dbReference>
<evidence type="ECO:0000259" key="1">
    <source>
        <dbReference type="Pfam" id="PF02538"/>
    </source>
</evidence>
<name>A0A261R184_9BORD</name>
<gene>
    <name evidence="2" type="ORF">CAL26_13890</name>
</gene>
<reference evidence="2" key="1">
    <citation type="submission" date="2017-05" db="EMBL/GenBank/DDBJ databases">
        <title>Complete and WGS of Bordetella genogroups.</title>
        <authorList>
            <person name="Spilker T."/>
            <person name="Lipuma J."/>
        </authorList>
    </citation>
    <scope>NUCLEOTIDE SEQUENCE</scope>
    <source>
        <strain evidence="2">AU21707</strain>
    </source>
</reference>
<dbReference type="GO" id="GO:0017168">
    <property type="term" value="F:5-oxoprolinase (ATP-hydrolyzing) activity"/>
    <property type="evidence" value="ECO:0007669"/>
    <property type="project" value="TreeGrafter"/>
</dbReference>
<dbReference type="InterPro" id="IPR003692">
    <property type="entry name" value="Hydantoinase_B"/>
</dbReference>
<dbReference type="AlphaFoldDB" id="A0A261R184"/>